<evidence type="ECO:0000256" key="1">
    <source>
        <dbReference type="ARBA" id="ARBA00006479"/>
    </source>
</evidence>
<dbReference type="EMBL" id="MGJD01000019">
    <property type="protein sequence ID" value="OGN00558.1"/>
    <property type="molecule type" value="Genomic_DNA"/>
</dbReference>
<dbReference type="Gene3D" id="3.30.420.40">
    <property type="match status" value="2"/>
</dbReference>
<evidence type="ECO:0008006" key="4">
    <source>
        <dbReference type="Google" id="ProtNLM"/>
    </source>
</evidence>
<dbReference type="PANTHER" id="PTHR18964:SF149">
    <property type="entry name" value="BIFUNCTIONAL UDP-N-ACETYLGLUCOSAMINE 2-EPIMERASE_N-ACETYLMANNOSAMINE KINASE"/>
    <property type="match status" value="1"/>
</dbReference>
<dbReference type="AlphaFoldDB" id="A0A1F8EIV8"/>
<comment type="caution">
    <text evidence="2">The sequence shown here is derived from an EMBL/GenBank/DDBJ whole genome shotgun (WGS) entry which is preliminary data.</text>
</comment>
<accession>A0A1F8EIV8</accession>
<dbReference type="Pfam" id="PF00480">
    <property type="entry name" value="ROK"/>
    <property type="match status" value="1"/>
</dbReference>
<organism evidence="2 3">
    <name type="scientific">Candidatus Yanofskybacteria bacterium RIFCSPHIGHO2_01_FULL_41_53</name>
    <dbReference type="NCBI Taxonomy" id="1802663"/>
    <lineage>
        <taxon>Bacteria</taxon>
        <taxon>Candidatus Yanofskyibacteriota</taxon>
    </lineage>
</organism>
<dbReference type="InterPro" id="IPR043129">
    <property type="entry name" value="ATPase_NBD"/>
</dbReference>
<dbReference type="SUPFAM" id="SSF53067">
    <property type="entry name" value="Actin-like ATPase domain"/>
    <property type="match status" value="1"/>
</dbReference>
<dbReference type="Proteomes" id="UP000177117">
    <property type="component" value="Unassembled WGS sequence"/>
</dbReference>
<sequence length="311" mass="33962">MAKDKILTIDIGASKVRIQSINRQYNILQENLASTVSANFNNEKFIEFLIGKIKLITENRKEHQSAISIGAPGLVEPEKGIIGTMPNIWGVKNLPIAKILGETFNLPVFLINDADAACIGEWQLGSGRGYKNMVYLTLGTGVGSSVVLNGELKQASELGCTFLTAGSEDRICRCGKINCAESFLGTSGLAETYAEVFNIQKSGLSPEEISSLSFKMREGVKAKDPGWLKVQEKYCDYLNLFLENVLKAYNPEVIILGGGIAFNNQSLLKTVTKKIKSKKETVVLLAQFENSVNIGAAKYAFDKLKSLHTQA</sequence>
<comment type="similarity">
    <text evidence="1">Belongs to the ROK (NagC/XylR) family.</text>
</comment>
<protein>
    <recommendedName>
        <fullName evidence="4">Glucokinase</fullName>
    </recommendedName>
</protein>
<dbReference type="PANTHER" id="PTHR18964">
    <property type="entry name" value="ROK (REPRESSOR, ORF, KINASE) FAMILY"/>
    <property type="match status" value="1"/>
</dbReference>
<reference evidence="2 3" key="1">
    <citation type="journal article" date="2016" name="Nat. Commun.">
        <title>Thousands of microbial genomes shed light on interconnected biogeochemical processes in an aquifer system.</title>
        <authorList>
            <person name="Anantharaman K."/>
            <person name="Brown C.T."/>
            <person name="Hug L.A."/>
            <person name="Sharon I."/>
            <person name="Castelle C.J."/>
            <person name="Probst A.J."/>
            <person name="Thomas B.C."/>
            <person name="Singh A."/>
            <person name="Wilkins M.J."/>
            <person name="Karaoz U."/>
            <person name="Brodie E.L."/>
            <person name="Williams K.H."/>
            <person name="Hubbard S.S."/>
            <person name="Banfield J.F."/>
        </authorList>
    </citation>
    <scope>NUCLEOTIDE SEQUENCE [LARGE SCALE GENOMIC DNA]</scope>
</reference>
<proteinExistence type="inferred from homology"/>
<name>A0A1F8EIV8_9BACT</name>
<dbReference type="InterPro" id="IPR000600">
    <property type="entry name" value="ROK"/>
</dbReference>
<evidence type="ECO:0000313" key="2">
    <source>
        <dbReference type="EMBL" id="OGN00558.1"/>
    </source>
</evidence>
<gene>
    <name evidence="2" type="ORF">A2650_03070</name>
</gene>
<evidence type="ECO:0000313" key="3">
    <source>
        <dbReference type="Proteomes" id="UP000177117"/>
    </source>
</evidence>